<reference evidence="2 3" key="1">
    <citation type="submission" date="2017-04" db="EMBL/GenBank/DDBJ databases">
        <authorList>
            <person name="Afonso C.L."/>
            <person name="Miller P.J."/>
            <person name="Scott M.A."/>
            <person name="Spackman E."/>
            <person name="Goraichik I."/>
            <person name="Dimitrov K.M."/>
            <person name="Suarez D.L."/>
            <person name="Swayne D.E."/>
        </authorList>
    </citation>
    <scope>NUCLEOTIDE SEQUENCE [LARGE SCALE GENOMIC DNA]</scope>
    <source>
        <strain evidence="2 3">USBA 355</strain>
    </source>
</reference>
<gene>
    <name evidence="2" type="ORF">SAMN05428998_117100</name>
</gene>
<accession>A0A1Y6CCT5</accession>
<evidence type="ECO:0000313" key="2">
    <source>
        <dbReference type="EMBL" id="SMF48590.1"/>
    </source>
</evidence>
<dbReference type="InterPro" id="IPR036412">
    <property type="entry name" value="HAD-like_sf"/>
</dbReference>
<dbReference type="InterPro" id="IPR023214">
    <property type="entry name" value="HAD_sf"/>
</dbReference>
<dbReference type="PANTHER" id="PTHR43316">
    <property type="entry name" value="HYDROLASE, HALOACID DELAHOGENASE-RELATED"/>
    <property type="match status" value="1"/>
</dbReference>
<dbReference type="Gene3D" id="3.40.50.1000">
    <property type="entry name" value="HAD superfamily/HAD-like"/>
    <property type="match status" value="1"/>
</dbReference>
<evidence type="ECO:0000313" key="3">
    <source>
        <dbReference type="Proteomes" id="UP000192917"/>
    </source>
</evidence>
<dbReference type="InterPro" id="IPR051540">
    <property type="entry name" value="S-2-haloacid_dehalogenase"/>
</dbReference>
<dbReference type="EMBL" id="FWZX01000017">
    <property type="protein sequence ID" value="SMF48590.1"/>
    <property type="molecule type" value="Genomic_DNA"/>
</dbReference>
<dbReference type="Pfam" id="PF00702">
    <property type="entry name" value="Hydrolase"/>
    <property type="match status" value="1"/>
</dbReference>
<dbReference type="NCBIfam" id="TIGR01509">
    <property type="entry name" value="HAD-SF-IA-v3"/>
    <property type="match status" value="1"/>
</dbReference>
<protein>
    <submittedName>
        <fullName evidence="2">Haloacid dehalogenase superfamily, subfamily IA, variant 3 with third motif having DD or ED/haloacid dehalogenase superfamily, subfamily IA, variant 1 with third motif having Dx(3-4)D or Dx(3-4)E</fullName>
    </submittedName>
</protein>
<dbReference type="STRING" id="560819.SAMN05428998_117100"/>
<sequence>MAQGSSRQGGVPARPARAVLFDWGGTLVDYPASNARPDDHALCVRSAYDCLVGDGLLDAATPWERFQPVYMAETLSLIRRAAETHEEHSFLERFGNTFARLGLAHPGDDRFGPVVEVLSDALIAHCRPMPGAEALLNALAGRLPVAVVSNFPHRPVVEGTLAEAGFERHLDALVVSADLGLAKPHPEIYRTAAAKLGVAPEDCLFVGDEPLADVVGPARLGCTTALLPGRHGMAVIEEPSFRIASLDELLGLPVLAHLRSG</sequence>
<keyword evidence="3" id="KW-1185">Reference proteome</keyword>
<dbReference type="RefSeq" id="WP_085124327.1">
    <property type="nucleotide sequence ID" value="NZ_FWZX01000017.1"/>
</dbReference>
<dbReference type="GO" id="GO:0016787">
    <property type="term" value="F:hydrolase activity"/>
    <property type="evidence" value="ECO:0007669"/>
    <property type="project" value="UniProtKB-KW"/>
</dbReference>
<proteinExistence type="predicted"/>
<dbReference type="Proteomes" id="UP000192917">
    <property type="component" value="Unassembled WGS sequence"/>
</dbReference>
<dbReference type="SUPFAM" id="SSF56784">
    <property type="entry name" value="HAD-like"/>
    <property type="match status" value="1"/>
</dbReference>
<dbReference type="SFLD" id="SFLDS00003">
    <property type="entry name" value="Haloacid_Dehalogenase"/>
    <property type="match status" value="1"/>
</dbReference>
<dbReference type="PANTHER" id="PTHR43316:SF3">
    <property type="entry name" value="HALOACID DEHALOGENASE, TYPE II (AFU_ORTHOLOGUE AFUA_2G07750)-RELATED"/>
    <property type="match status" value="1"/>
</dbReference>
<dbReference type="AlphaFoldDB" id="A0A1Y6CCT5"/>
<name>A0A1Y6CCT5_9PROT</name>
<dbReference type="PRINTS" id="PR00413">
    <property type="entry name" value="HADHALOGNASE"/>
</dbReference>
<organism evidence="2 3">
    <name type="scientific">Tistlia consotensis USBA 355</name>
    <dbReference type="NCBI Taxonomy" id="560819"/>
    <lineage>
        <taxon>Bacteria</taxon>
        <taxon>Pseudomonadati</taxon>
        <taxon>Pseudomonadota</taxon>
        <taxon>Alphaproteobacteria</taxon>
        <taxon>Rhodospirillales</taxon>
        <taxon>Rhodovibrionaceae</taxon>
        <taxon>Tistlia</taxon>
    </lineage>
</organism>
<dbReference type="NCBIfam" id="TIGR01549">
    <property type="entry name" value="HAD-SF-IA-v1"/>
    <property type="match status" value="1"/>
</dbReference>
<dbReference type="SFLD" id="SFLDG01129">
    <property type="entry name" value="C1.5:_HAD__Beta-PGM__Phosphata"/>
    <property type="match status" value="1"/>
</dbReference>
<keyword evidence="1" id="KW-0378">Hydrolase</keyword>
<evidence type="ECO:0000256" key="1">
    <source>
        <dbReference type="ARBA" id="ARBA00022801"/>
    </source>
</evidence>
<dbReference type="InterPro" id="IPR006439">
    <property type="entry name" value="HAD-SF_hydro_IA"/>
</dbReference>